<dbReference type="Proteomes" id="UP000023152">
    <property type="component" value="Unassembled WGS sequence"/>
</dbReference>
<proteinExistence type="predicted"/>
<organism evidence="2 3">
    <name type="scientific">Reticulomyxa filosa</name>
    <dbReference type="NCBI Taxonomy" id="46433"/>
    <lineage>
        <taxon>Eukaryota</taxon>
        <taxon>Sar</taxon>
        <taxon>Rhizaria</taxon>
        <taxon>Retaria</taxon>
        <taxon>Foraminifera</taxon>
        <taxon>Monothalamids</taxon>
        <taxon>Reticulomyxidae</taxon>
        <taxon>Reticulomyxa</taxon>
    </lineage>
</organism>
<feature type="signal peptide" evidence="1">
    <location>
        <begin position="1"/>
        <end position="19"/>
    </location>
</feature>
<comment type="caution">
    <text evidence="2">The sequence shown here is derived from an EMBL/GenBank/DDBJ whole genome shotgun (WGS) entry which is preliminary data.</text>
</comment>
<reference evidence="2 3" key="1">
    <citation type="journal article" date="2013" name="Curr. Biol.">
        <title>The Genome of the Foraminiferan Reticulomyxa filosa.</title>
        <authorList>
            <person name="Glockner G."/>
            <person name="Hulsmann N."/>
            <person name="Schleicher M."/>
            <person name="Noegel A.A."/>
            <person name="Eichinger L."/>
            <person name="Gallinger C."/>
            <person name="Pawlowski J."/>
            <person name="Sierra R."/>
            <person name="Euteneuer U."/>
            <person name="Pillet L."/>
            <person name="Moustafa A."/>
            <person name="Platzer M."/>
            <person name="Groth M."/>
            <person name="Szafranski K."/>
            <person name="Schliwa M."/>
        </authorList>
    </citation>
    <scope>NUCLEOTIDE SEQUENCE [LARGE SCALE GENOMIC DNA]</scope>
</reference>
<name>X6NX43_RETFI</name>
<accession>X6NX43</accession>
<feature type="chain" id="PRO_5004975848" evidence="1">
    <location>
        <begin position="20"/>
        <end position="343"/>
    </location>
</feature>
<dbReference type="EMBL" id="ASPP01005415">
    <property type="protein sequence ID" value="ETO30581.1"/>
    <property type="molecule type" value="Genomic_DNA"/>
</dbReference>
<sequence>MRWLYFQVGCFLSFDLCSFYISNKNTVYKECKCLYAIDDETYPRDEINAAEYSQLPLEKIANLWQQWTEKNKIAGRMHQLSCNGICWHVNNSKTLDLLRFDLPKCLQNSSRQKSQPNTKQHNFSTNLALRRTRSGRITRAFVNATKICENNELYHADWYLCKAIDQEFWDFVDPCPEPVPGPPSFLKFLFTEKIWCVYVHDKFILVLSKELELFIFDEAGYFWRRLQLNMKQLSQNWTDLTMVYVNDALWFLVNNEQTICSSSLQKRFSCTLDLLHSIFFNFLPPYKLNKMKRLIHDFTKTCANFYTISGIKKLFLKNVLADTTIRIQKTLIYKILGINVGIL</sequence>
<evidence type="ECO:0000313" key="3">
    <source>
        <dbReference type="Proteomes" id="UP000023152"/>
    </source>
</evidence>
<keyword evidence="1" id="KW-0732">Signal</keyword>
<protein>
    <submittedName>
        <fullName evidence="2">Uncharacterized protein</fullName>
    </submittedName>
</protein>
<keyword evidence="3" id="KW-1185">Reference proteome</keyword>
<gene>
    <name evidence="2" type="ORF">RFI_06540</name>
</gene>
<evidence type="ECO:0000256" key="1">
    <source>
        <dbReference type="SAM" id="SignalP"/>
    </source>
</evidence>
<evidence type="ECO:0000313" key="2">
    <source>
        <dbReference type="EMBL" id="ETO30581.1"/>
    </source>
</evidence>
<dbReference type="AlphaFoldDB" id="X6NX43"/>